<name>A0ABS0XW91_9HYPH</name>
<keyword evidence="1" id="KW-0732">Signal</keyword>
<dbReference type="EMBL" id="JAELXT010000002">
    <property type="protein sequence ID" value="MBJ6124319.1"/>
    <property type="molecule type" value="Genomic_DNA"/>
</dbReference>
<feature type="chain" id="PRO_5046935628" description="Rap1a immunity protein domain-containing protein" evidence="1">
    <location>
        <begin position="22"/>
        <end position="116"/>
    </location>
</feature>
<keyword evidence="3" id="KW-1185">Reference proteome</keyword>
<evidence type="ECO:0000313" key="2">
    <source>
        <dbReference type="EMBL" id="MBJ6124319.1"/>
    </source>
</evidence>
<evidence type="ECO:0000256" key="1">
    <source>
        <dbReference type="SAM" id="SignalP"/>
    </source>
</evidence>
<protein>
    <recommendedName>
        <fullName evidence="4">Rap1a immunity protein domain-containing protein</fullName>
    </recommendedName>
</protein>
<evidence type="ECO:0008006" key="4">
    <source>
        <dbReference type="Google" id="ProtNLM"/>
    </source>
</evidence>
<dbReference type="RefSeq" id="WP_199046476.1">
    <property type="nucleotide sequence ID" value="NZ_JAELXT010000002.1"/>
</dbReference>
<accession>A0ABS0XW91</accession>
<sequence length="116" mass="12520">MERTAIAAAIVLCLGFPAAHASDAKFDTDAECQAISEVDLTGCRCRGLYFESKFGPDAGVAALHLVGRSYVSEPRVTAASLYERFGAARLDDVAQKILQTRNEVAFYCPFSTNHAD</sequence>
<dbReference type="Proteomes" id="UP000620670">
    <property type="component" value="Unassembled WGS sequence"/>
</dbReference>
<evidence type="ECO:0000313" key="3">
    <source>
        <dbReference type="Proteomes" id="UP000620670"/>
    </source>
</evidence>
<comment type="caution">
    <text evidence="2">The sequence shown here is derived from an EMBL/GenBank/DDBJ whole genome shotgun (WGS) entry which is preliminary data.</text>
</comment>
<feature type="signal peptide" evidence="1">
    <location>
        <begin position="1"/>
        <end position="21"/>
    </location>
</feature>
<gene>
    <name evidence="2" type="ORF">JAO75_02745</name>
</gene>
<organism evidence="2 3">
    <name type="scientific">Microvirga splendida</name>
    <dbReference type="NCBI Taxonomy" id="2795727"/>
    <lineage>
        <taxon>Bacteria</taxon>
        <taxon>Pseudomonadati</taxon>
        <taxon>Pseudomonadota</taxon>
        <taxon>Alphaproteobacteria</taxon>
        <taxon>Hyphomicrobiales</taxon>
        <taxon>Methylobacteriaceae</taxon>
        <taxon>Microvirga</taxon>
    </lineage>
</organism>
<reference evidence="3" key="1">
    <citation type="submission" date="2020-12" db="EMBL/GenBank/DDBJ databases">
        <title>Hymenobacter sp.</title>
        <authorList>
            <person name="Kim M.K."/>
        </authorList>
    </citation>
    <scope>NUCLEOTIDE SEQUENCE [LARGE SCALE GENOMIC DNA]</scope>
    <source>
        <strain evidence="3">BT325</strain>
    </source>
</reference>
<proteinExistence type="predicted"/>